<dbReference type="InterPro" id="IPR003593">
    <property type="entry name" value="AAA+_ATPase"/>
</dbReference>
<keyword evidence="8" id="KW-1185">Reference proteome</keyword>
<dbReference type="CDD" id="cd03215">
    <property type="entry name" value="ABC_Carb_Monos_II"/>
    <property type="match status" value="1"/>
</dbReference>
<name>A0A853BH24_9ACTN</name>
<keyword evidence="1" id="KW-0813">Transport</keyword>
<dbReference type="CDD" id="cd03216">
    <property type="entry name" value="ABC_Carb_Monos_I"/>
    <property type="match status" value="1"/>
</dbReference>
<gene>
    <name evidence="7" type="ORF">HNR12_000956</name>
</gene>
<dbReference type="PANTHER" id="PTHR43790:SF9">
    <property type="entry name" value="GALACTOFURANOSE TRANSPORTER ATP-BINDING PROTEIN YTFR"/>
    <property type="match status" value="1"/>
</dbReference>
<feature type="region of interest" description="Disordered" evidence="5">
    <location>
        <begin position="1"/>
        <end position="47"/>
    </location>
</feature>
<reference evidence="7 8" key="1">
    <citation type="submission" date="2020-07" db="EMBL/GenBank/DDBJ databases">
        <title>Sequencing the genomes of 1000 actinobacteria strains.</title>
        <authorList>
            <person name="Klenk H.-P."/>
        </authorList>
    </citation>
    <scope>NUCLEOTIDE SEQUENCE [LARGE SCALE GENOMIC DNA]</scope>
    <source>
        <strain evidence="7 8">DSM 45927</strain>
    </source>
</reference>
<dbReference type="RefSeq" id="WP_179766332.1">
    <property type="nucleotide sequence ID" value="NZ_JACCFO010000001.1"/>
</dbReference>
<keyword evidence="7" id="KW-0762">Sugar transport</keyword>
<dbReference type="Proteomes" id="UP000575985">
    <property type="component" value="Unassembled WGS sequence"/>
</dbReference>
<dbReference type="GO" id="GO:0016887">
    <property type="term" value="F:ATP hydrolysis activity"/>
    <property type="evidence" value="ECO:0007669"/>
    <property type="project" value="InterPro"/>
</dbReference>
<dbReference type="SMART" id="SM00382">
    <property type="entry name" value="AAA"/>
    <property type="match status" value="2"/>
</dbReference>
<feature type="domain" description="ABC transporter" evidence="6">
    <location>
        <begin position="53"/>
        <end position="288"/>
    </location>
</feature>
<proteinExistence type="predicted"/>
<evidence type="ECO:0000256" key="1">
    <source>
        <dbReference type="ARBA" id="ARBA00022448"/>
    </source>
</evidence>
<evidence type="ECO:0000256" key="4">
    <source>
        <dbReference type="ARBA" id="ARBA00022840"/>
    </source>
</evidence>
<dbReference type="AlphaFoldDB" id="A0A853BH24"/>
<keyword evidence="3" id="KW-0547">Nucleotide-binding</keyword>
<protein>
    <submittedName>
        <fullName evidence="7">Simple sugar transport system ATP-binding protein</fullName>
    </submittedName>
</protein>
<keyword evidence="2" id="KW-0677">Repeat</keyword>
<dbReference type="PANTHER" id="PTHR43790">
    <property type="entry name" value="CARBOHYDRATE TRANSPORT ATP-BINDING PROTEIN MG119-RELATED"/>
    <property type="match status" value="1"/>
</dbReference>
<dbReference type="EMBL" id="JACCFO010000001">
    <property type="protein sequence ID" value="NYI94679.1"/>
    <property type="molecule type" value="Genomic_DNA"/>
</dbReference>
<dbReference type="InterPro" id="IPR050107">
    <property type="entry name" value="ABC_carbohydrate_import_ATPase"/>
</dbReference>
<organism evidence="7 8">
    <name type="scientific">Streptomonospora nanhaiensis</name>
    <dbReference type="NCBI Taxonomy" id="1323731"/>
    <lineage>
        <taxon>Bacteria</taxon>
        <taxon>Bacillati</taxon>
        <taxon>Actinomycetota</taxon>
        <taxon>Actinomycetes</taxon>
        <taxon>Streptosporangiales</taxon>
        <taxon>Nocardiopsidaceae</taxon>
        <taxon>Streptomonospora</taxon>
    </lineage>
</organism>
<dbReference type="InterPro" id="IPR027417">
    <property type="entry name" value="P-loop_NTPase"/>
</dbReference>
<dbReference type="PROSITE" id="PS50893">
    <property type="entry name" value="ABC_TRANSPORTER_2"/>
    <property type="match status" value="2"/>
</dbReference>
<dbReference type="GO" id="GO:0005524">
    <property type="term" value="F:ATP binding"/>
    <property type="evidence" value="ECO:0007669"/>
    <property type="project" value="UniProtKB-KW"/>
</dbReference>
<sequence>MSSDTPSSAAPGPGRAAPNGPASNTAPGSVPGSVPGTAPGTGAPASAPGAVVAATRAVAKSYPGVRALDGVDFEVRAGEVRALLGRNGAGKSTLIRLLCGVETPDEGTVEIGGTPLADGGVRRAAELGVGTVHQELSLVPQLSAAENLCLGAWPTAGGRIDHTAIRAGAREAFAELGVDIDPDTPVGELPLAQQQLVEIARALRSRPRLLILDEPTSALAAGEAEIVLAAVTRVAGRGVGVVYVSHRLDEIRRVADTVTVMRDGAVVETTPVRGATTARIVSLMLGREEEEPVRRPAGAVDRSGTPLLSVRDLAVPPKVDAVSFDLYPGEVLGLAGLMGSGRTEVLRALAGFAPSTGTVAVEGDTVARRTPRAMKRLGVGITPEDRKGEGVVPLLGVSENMVLTWFGGASTAGTVRPSRVSAIGRGLVERLSIKTARPDTPIVNLSGGNQQKAVIGRWLHARSRILLLDEPTRGVDVEAKAQIYRIVRELADHGAAVLFVSSELEELPLVCDRVLTLRAGRLERELTGDDITLDNIMTAAMAA</sequence>
<feature type="domain" description="ABC transporter" evidence="6">
    <location>
        <begin position="303"/>
        <end position="543"/>
    </location>
</feature>
<dbReference type="SUPFAM" id="SSF52540">
    <property type="entry name" value="P-loop containing nucleoside triphosphate hydrolases"/>
    <property type="match status" value="2"/>
</dbReference>
<evidence type="ECO:0000313" key="8">
    <source>
        <dbReference type="Proteomes" id="UP000575985"/>
    </source>
</evidence>
<dbReference type="Pfam" id="PF00005">
    <property type="entry name" value="ABC_tran"/>
    <property type="match status" value="2"/>
</dbReference>
<evidence type="ECO:0000256" key="5">
    <source>
        <dbReference type="SAM" id="MobiDB-lite"/>
    </source>
</evidence>
<evidence type="ECO:0000256" key="3">
    <source>
        <dbReference type="ARBA" id="ARBA00022741"/>
    </source>
</evidence>
<dbReference type="Gene3D" id="3.40.50.300">
    <property type="entry name" value="P-loop containing nucleotide triphosphate hydrolases"/>
    <property type="match status" value="2"/>
</dbReference>
<dbReference type="PROSITE" id="PS00211">
    <property type="entry name" value="ABC_TRANSPORTER_1"/>
    <property type="match status" value="1"/>
</dbReference>
<comment type="caution">
    <text evidence="7">The sequence shown here is derived from an EMBL/GenBank/DDBJ whole genome shotgun (WGS) entry which is preliminary data.</text>
</comment>
<evidence type="ECO:0000259" key="6">
    <source>
        <dbReference type="PROSITE" id="PS50893"/>
    </source>
</evidence>
<dbReference type="InterPro" id="IPR017871">
    <property type="entry name" value="ABC_transporter-like_CS"/>
</dbReference>
<evidence type="ECO:0000313" key="7">
    <source>
        <dbReference type="EMBL" id="NYI94679.1"/>
    </source>
</evidence>
<keyword evidence="4 7" id="KW-0067">ATP-binding</keyword>
<accession>A0A853BH24</accession>
<evidence type="ECO:0000256" key="2">
    <source>
        <dbReference type="ARBA" id="ARBA00022737"/>
    </source>
</evidence>
<dbReference type="InterPro" id="IPR003439">
    <property type="entry name" value="ABC_transporter-like_ATP-bd"/>
</dbReference>